<evidence type="ECO:0000313" key="5">
    <source>
        <dbReference type="EMBL" id="MPM07470.1"/>
    </source>
</evidence>
<gene>
    <name evidence="5" type="ORF">SDC9_53776</name>
</gene>
<evidence type="ECO:0000256" key="3">
    <source>
        <dbReference type="SAM" id="MobiDB-lite"/>
    </source>
</evidence>
<dbReference type="InterPro" id="IPR036465">
    <property type="entry name" value="vWFA_dom_sf"/>
</dbReference>
<protein>
    <recommendedName>
        <fullName evidence="4">VWFA domain-containing protein</fullName>
    </recommendedName>
</protein>
<evidence type="ECO:0000256" key="2">
    <source>
        <dbReference type="ARBA" id="ARBA00022837"/>
    </source>
</evidence>
<proteinExistence type="predicted"/>
<reference evidence="5" key="1">
    <citation type="submission" date="2019-08" db="EMBL/GenBank/DDBJ databases">
        <authorList>
            <person name="Kucharzyk K."/>
            <person name="Murdoch R.W."/>
            <person name="Higgins S."/>
            <person name="Loffler F."/>
        </authorList>
    </citation>
    <scope>NUCLEOTIDE SEQUENCE</scope>
</reference>
<dbReference type="AlphaFoldDB" id="A0A644WUA1"/>
<dbReference type="Gene3D" id="3.40.50.410">
    <property type="entry name" value="von Willebrand factor, type A domain"/>
    <property type="match status" value="1"/>
</dbReference>
<evidence type="ECO:0000256" key="1">
    <source>
        <dbReference type="ARBA" id="ARBA00022723"/>
    </source>
</evidence>
<sequence>MKNKSGRSFGFPVFWSLLAIILLTAGSSAVFADFTPKTDLFSADKDTPLGFTNLVEPNVLLLIDTSSSMTERMSSGTSTYGDGTNPYNFGGSTTYYYFGTDQNSGRNTTGNNDASVDYNYHPLLRYIPEEILPSNTSYFSYDVVTETGERWENSRDGGFLPDGYRLNTSDGRLEIRYVWFIFTLWRNVEQNESKPEPPSGYRWDWQSGAWYLQKYGTYTETKNKYKYPNDSRMYTLKNVMYRILNDNTLVGNIRFALSSFVQTYVANGNTQYSPYSWSPGSTGNVQSISWQYPGIWNQWTRRWDGDWQKAMLLEPFDSTTKNPSHLSNIKKWFDGTESKKTQTNPGNPEFRAIGNTPIASSIWFHDTESAKAYFKKDGVITDWCQDNWLIVLTDGANNDDFNPVTAVDELYRMPITVTLKNGKIENGRKIKTFVIGIVDPSQTALRNTLNQMAVAGQTQKAYFATDMEGLLAAFKEIFQTIQDFAATGSAPLVNPPKAAGGQGNAYSTGFKPKSDQQWTGYLYSYTISDDVLSTTPNWEAGAKLNTTAHTARQIYTADWDGRTTSSLSGSNLKHFLSTQVEALRPLLAGPITTTVLPNTKLAQFINWVRGLDVWDETEGSERWKLGDPYHVGLVEVGAPQSLLKDQAYRNFAETYKNRGKFVYLHANDGMVHSFASETNNDTTPKTTGGVENWAFIPPNVLGYRRLLGLKVDAGGNWLTNEKYSVPKYLLDGPLVAEDVYFGGAYRTILLGSLGWAGAGMYALDITDPSIPKFLWALENNYYDQATMAVRPVDDRTFLRWASSGGPATSVLSTVAASDSSALGRLRLTVSTPFIGTVDINNPSGTDVITKWVSLFGAGAQYAYSDTDTDGGKAVYVIDIENGARIKELTHADLGMAVAPLSIETGPRPLRIKTFYLGDHKGAVFEGDASAASTDNWTLQRVFTPGTVTPSTVVGIPYAVEIGIIKNRKWLFWGTGDPDGLFGEQTGQNYIVALNRNTAGPNTTYTDLEGLNRDNVDSVAQALNGWYLPLASTETVTTPPILYKGYLFIASYVPSDDNCEIGNSNFYILKADTGLGGWIDASGNENKYVTLDATRISGITVSGGKLYVGVTRYPGASNPPAVMGNVTLSGNLMVIDVPDHIKNSEEDIPSKSTRPTYWRDWKP</sequence>
<dbReference type="InterPro" id="IPR008707">
    <property type="entry name" value="B-propeller_PilY1"/>
</dbReference>
<dbReference type="SUPFAM" id="SSF53300">
    <property type="entry name" value="vWA-like"/>
    <property type="match status" value="1"/>
</dbReference>
<feature type="domain" description="VWFA" evidence="4">
    <location>
        <begin position="389"/>
        <end position="481"/>
    </location>
</feature>
<keyword evidence="2" id="KW-0106">Calcium</keyword>
<dbReference type="InterPro" id="IPR002035">
    <property type="entry name" value="VWF_A"/>
</dbReference>
<organism evidence="5">
    <name type="scientific">bioreactor metagenome</name>
    <dbReference type="NCBI Taxonomy" id="1076179"/>
    <lineage>
        <taxon>unclassified sequences</taxon>
        <taxon>metagenomes</taxon>
        <taxon>ecological metagenomes</taxon>
    </lineage>
</organism>
<evidence type="ECO:0000259" key="4">
    <source>
        <dbReference type="PROSITE" id="PS50234"/>
    </source>
</evidence>
<name>A0A644WUA1_9ZZZZ</name>
<dbReference type="PROSITE" id="PS50234">
    <property type="entry name" value="VWFA"/>
    <property type="match status" value="1"/>
</dbReference>
<dbReference type="EMBL" id="VSSQ01001339">
    <property type="protein sequence ID" value="MPM07470.1"/>
    <property type="molecule type" value="Genomic_DNA"/>
</dbReference>
<accession>A0A644WUA1</accession>
<keyword evidence="1" id="KW-0479">Metal-binding</keyword>
<dbReference type="Pfam" id="PF05567">
    <property type="entry name" value="T4P_PilY1"/>
    <property type="match status" value="1"/>
</dbReference>
<feature type="region of interest" description="Disordered" evidence="3">
    <location>
        <begin position="1143"/>
        <end position="1162"/>
    </location>
</feature>
<dbReference type="GO" id="GO:0046872">
    <property type="term" value="F:metal ion binding"/>
    <property type="evidence" value="ECO:0007669"/>
    <property type="project" value="UniProtKB-KW"/>
</dbReference>
<comment type="caution">
    <text evidence="5">The sequence shown here is derived from an EMBL/GenBank/DDBJ whole genome shotgun (WGS) entry which is preliminary data.</text>
</comment>